<dbReference type="InterPro" id="IPR001680">
    <property type="entry name" value="WD40_rpt"/>
</dbReference>
<dbReference type="GO" id="GO:0032153">
    <property type="term" value="C:cell division site"/>
    <property type="evidence" value="ECO:0007669"/>
    <property type="project" value="TreeGrafter"/>
</dbReference>
<dbReference type="Pfam" id="PF00400">
    <property type="entry name" value="WD40"/>
    <property type="match status" value="1"/>
</dbReference>
<keyword evidence="5" id="KW-1185">Reference proteome</keyword>
<dbReference type="PROSITE" id="PS00678">
    <property type="entry name" value="WD_REPEATS_1"/>
    <property type="match status" value="1"/>
</dbReference>
<protein>
    <submittedName>
        <fullName evidence="4">Uncharacterized protein</fullName>
    </submittedName>
</protein>
<dbReference type="RefSeq" id="XP_034010563.1">
    <property type="nucleotide sequence ID" value="XM_034157489.1"/>
</dbReference>
<dbReference type="EMBL" id="SWFT01000139">
    <property type="protein sequence ID" value="KAA8898579.1"/>
    <property type="molecule type" value="Genomic_DNA"/>
</dbReference>
<evidence type="ECO:0000256" key="2">
    <source>
        <dbReference type="ARBA" id="ARBA00022737"/>
    </source>
</evidence>
<feature type="region of interest" description="Disordered" evidence="3">
    <location>
        <begin position="539"/>
        <end position="572"/>
    </location>
</feature>
<comment type="caution">
    <text evidence="4">The sequence shown here is derived from an EMBL/GenBank/DDBJ whole genome shotgun (WGS) entry which is preliminary data.</text>
</comment>
<organism evidence="4 5">
    <name type="scientific">Diutina rugosa</name>
    <name type="common">Yeast</name>
    <name type="synonym">Candida rugosa</name>
    <dbReference type="NCBI Taxonomy" id="5481"/>
    <lineage>
        <taxon>Eukaryota</taxon>
        <taxon>Fungi</taxon>
        <taxon>Dikarya</taxon>
        <taxon>Ascomycota</taxon>
        <taxon>Saccharomycotina</taxon>
        <taxon>Pichiomycetes</taxon>
        <taxon>Debaryomycetaceae</taxon>
        <taxon>Diutina</taxon>
    </lineage>
</organism>
<dbReference type="Proteomes" id="UP000449547">
    <property type="component" value="Unassembled WGS sequence"/>
</dbReference>
<dbReference type="VEuPathDB" id="FungiDB:DIURU_004599"/>
<keyword evidence="1" id="KW-0853">WD repeat</keyword>
<name>A0A642UIT7_DIURU</name>
<dbReference type="InterPro" id="IPR036322">
    <property type="entry name" value="WD40_repeat_dom_sf"/>
</dbReference>
<dbReference type="SUPFAM" id="SSF50978">
    <property type="entry name" value="WD40 repeat-like"/>
    <property type="match status" value="1"/>
</dbReference>
<dbReference type="GO" id="GO:0045013">
    <property type="term" value="P:carbon catabolite repression of transcription"/>
    <property type="evidence" value="ECO:0007669"/>
    <property type="project" value="TreeGrafter"/>
</dbReference>
<proteinExistence type="predicted"/>
<dbReference type="Gene3D" id="2.130.10.10">
    <property type="entry name" value="YVTN repeat-like/Quinoprotein amine dehydrogenase"/>
    <property type="match status" value="1"/>
</dbReference>
<feature type="compositionally biased region" description="Polar residues" evidence="3">
    <location>
        <begin position="455"/>
        <end position="468"/>
    </location>
</feature>
<feature type="region of interest" description="Disordered" evidence="3">
    <location>
        <begin position="447"/>
        <end position="477"/>
    </location>
</feature>
<evidence type="ECO:0000313" key="5">
    <source>
        <dbReference type="Proteomes" id="UP000449547"/>
    </source>
</evidence>
<dbReference type="PANTHER" id="PTHR14107:SF16">
    <property type="entry name" value="AT02583P"/>
    <property type="match status" value="1"/>
</dbReference>
<evidence type="ECO:0000313" key="4">
    <source>
        <dbReference type="EMBL" id="KAA8898579.1"/>
    </source>
</evidence>
<reference evidence="4 5" key="1">
    <citation type="submission" date="2019-07" db="EMBL/GenBank/DDBJ databases">
        <title>Genome assembly of two rare yeast pathogens: Diutina rugosa and Trichomonascus ciferrii.</title>
        <authorList>
            <person name="Mixao V."/>
            <person name="Saus E."/>
            <person name="Hansen A."/>
            <person name="Lass-Flor C."/>
            <person name="Gabaldon T."/>
        </authorList>
    </citation>
    <scope>NUCLEOTIDE SEQUENCE [LARGE SCALE GENOMIC DNA]</scope>
    <source>
        <strain evidence="4 5">CBS 613</strain>
    </source>
</reference>
<dbReference type="OrthoDB" id="3367at2759"/>
<dbReference type="GO" id="GO:0005634">
    <property type="term" value="C:nucleus"/>
    <property type="evidence" value="ECO:0007669"/>
    <property type="project" value="TreeGrafter"/>
</dbReference>
<dbReference type="PANTHER" id="PTHR14107">
    <property type="entry name" value="WD REPEAT PROTEIN"/>
    <property type="match status" value="1"/>
</dbReference>
<sequence>MTSLEVPEAQLPPVSRFQDTACPTPGFIDYNIHFAATDLLPDRQKSIHWPLSQSKAVFHSTYLHVGGESKHIPLHINRYYHQVATKDKLADESGIGANINALAKERGALGSAFTQLITPRGTKALFGSGSHNLKEESPWVSAVLESSGTLAPKVLVSVNTNIFNVINLNAAEEYAGTREIVTTRPLFPFQAANVDYRKIIEHSYARVVFTHTVTAMWAENSTVIIGFVTGDILILDLQTLTYNTLPHVGNASASSADPASVTALQVFHHPQLAQPFIIAGYANGEVAIFDPSAPETEYARDIVGTDPYITYFRKFDLSSWATRPRSMVVGHLKLSYHHITSIATTMTTPSGTTSQSGISPLLIAIGGTDGVIHIIDLMFTSNMEYGVHSPVSSPVVTDVVTNYFNDHVSQVKFTPDNKFLVVAGSSDLVEVFKMTYYNVDSLLNQRQRPAKGGRSRSNTASSVQTTGSVHPDTPRYPPTIKSIDAVARFKGHTNIVHRVDIIPGSAPNCYKIVSAGWDGKLMVWEFDYKALPKLKRKVTSEPRARRMSRHRSGHSPSPLHLRTRSEDGGTSPVYPLNNVTNVNNMASMLHPSGAESQVSSVEAPPEVVSSVYKSLFELRHKRHYKSAVKKHRVIVHSVADCKSVPMLEVALVDLDLSRLVPDGKIDNFEVTPYSIWCFTMGGDIYRYRIEQSQT</sequence>
<keyword evidence="2" id="KW-0677">Repeat</keyword>
<dbReference type="GeneID" id="54783250"/>
<dbReference type="InterPro" id="IPR015943">
    <property type="entry name" value="WD40/YVTN_repeat-like_dom_sf"/>
</dbReference>
<gene>
    <name evidence="4" type="ORF">DIURU_004599</name>
</gene>
<dbReference type="GO" id="GO:0051286">
    <property type="term" value="C:cell tip"/>
    <property type="evidence" value="ECO:0007669"/>
    <property type="project" value="TreeGrafter"/>
</dbReference>
<evidence type="ECO:0000256" key="1">
    <source>
        <dbReference type="ARBA" id="ARBA00022574"/>
    </source>
</evidence>
<dbReference type="AlphaFoldDB" id="A0A642UIT7"/>
<dbReference type="InterPro" id="IPR051362">
    <property type="entry name" value="WD_repeat_creC_regulators"/>
</dbReference>
<dbReference type="InterPro" id="IPR019775">
    <property type="entry name" value="WD40_repeat_CS"/>
</dbReference>
<accession>A0A642UIT7</accession>
<dbReference type="OMA" id="KMSYYNV"/>
<evidence type="ECO:0000256" key="3">
    <source>
        <dbReference type="SAM" id="MobiDB-lite"/>
    </source>
</evidence>
<dbReference type="SMART" id="SM00320">
    <property type="entry name" value="WD40"/>
    <property type="match status" value="3"/>
</dbReference>